<dbReference type="RefSeq" id="WP_354221473.1">
    <property type="nucleotide sequence ID" value="NZ_JBEPMX010000015.1"/>
</dbReference>
<protein>
    <submittedName>
        <fullName evidence="1">Uncharacterized protein YqgQ</fullName>
    </submittedName>
</protein>
<reference evidence="1 2" key="1">
    <citation type="submission" date="2024-06" db="EMBL/GenBank/DDBJ databases">
        <title>Genomic Encyclopedia of Type Strains, Phase IV (KMG-IV): sequencing the most valuable type-strain genomes for metagenomic binning, comparative biology and taxonomic classification.</title>
        <authorList>
            <person name="Goeker M."/>
        </authorList>
    </citation>
    <scope>NUCLEOTIDE SEQUENCE [LARGE SCALE GENOMIC DNA]</scope>
    <source>
        <strain evidence="1 2">DSM 23520</strain>
    </source>
</reference>
<dbReference type="EMBL" id="JBEPMX010000015">
    <property type="protein sequence ID" value="MET3684274.1"/>
    <property type="molecule type" value="Genomic_DNA"/>
</dbReference>
<dbReference type="InterPro" id="IPR009256">
    <property type="entry name" value="YqgQ-like"/>
</dbReference>
<dbReference type="Pfam" id="PF06014">
    <property type="entry name" value="YqgQ-like"/>
    <property type="match status" value="1"/>
</dbReference>
<dbReference type="Gene3D" id="1.10.287.760">
    <property type="entry name" value="YqgQ-like"/>
    <property type="match status" value="1"/>
</dbReference>
<keyword evidence="2" id="KW-1185">Reference proteome</keyword>
<accession>A0ABV2KXF8</accession>
<comment type="caution">
    <text evidence="1">The sequence shown here is derived from an EMBL/GenBank/DDBJ whole genome shotgun (WGS) entry which is preliminary data.</text>
</comment>
<gene>
    <name evidence="1" type="ORF">ABID56_002400</name>
</gene>
<dbReference type="SUPFAM" id="SSF158379">
    <property type="entry name" value="YqgQ-like"/>
    <property type="match status" value="1"/>
</dbReference>
<name>A0ABV2KXF8_9BACI</name>
<proteinExistence type="predicted"/>
<evidence type="ECO:0000313" key="1">
    <source>
        <dbReference type="EMBL" id="MET3684274.1"/>
    </source>
</evidence>
<organism evidence="1 2">
    <name type="scientific">Alkalibacillus flavidus</name>
    <dbReference type="NCBI Taxonomy" id="546021"/>
    <lineage>
        <taxon>Bacteria</taxon>
        <taxon>Bacillati</taxon>
        <taxon>Bacillota</taxon>
        <taxon>Bacilli</taxon>
        <taxon>Bacillales</taxon>
        <taxon>Bacillaceae</taxon>
        <taxon>Alkalibacillus</taxon>
    </lineage>
</organism>
<evidence type="ECO:0000313" key="2">
    <source>
        <dbReference type="Proteomes" id="UP001549167"/>
    </source>
</evidence>
<dbReference type="Proteomes" id="UP001549167">
    <property type="component" value="Unassembled WGS sequence"/>
</dbReference>
<dbReference type="InterPro" id="IPR023164">
    <property type="entry name" value="YqgQ-like_sf"/>
</dbReference>
<sequence>MESFIDVQQLLKQFGIFVYIGHRESDILLMEEEVKELYQNGLVSLETYKQALLILRSEKSSS</sequence>